<dbReference type="AlphaFoldDB" id="A0A0U5F8W0"/>
<dbReference type="EMBL" id="CCXZ01000057">
    <property type="protein sequence ID" value="CEG14905.1"/>
    <property type="molecule type" value="Genomic_DNA"/>
</dbReference>
<sequence>MTPDAFAYFNDRLDWSTVTPGPMVELTDTFCR</sequence>
<accession>A0A0U5F8W0</accession>
<name>A0A0U5F8W0_XANCI</name>
<keyword evidence="2" id="KW-1185">Reference proteome</keyword>
<organism evidence="1 2">
    <name type="scientific">Xanthomonas citri pv. citri</name>
    <dbReference type="NCBI Taxonomy" id="611301"/>
    <lineage>
        <taxon>Bacteria</taxon>
        <taxon>Pseudomonadati</taxon>
        <taxon>Pseudomonadota</taxon>
        <taxon>Gammaproteobacteria</taxon>
        <taxon>Lysobacterales</taxon>
        <taxon>Lysobacteraceae</taxon>
        <taxon>Xanthomonas</taxon>
    </lineage>
</organism>
<comment type="caution">
    <text evidence="1">The sequence shown here is derived from an EMBL/GenBank/DDBJ whole genome shotgun (WGS) entry which is preliminary data.</text>
</comment>
<dbReference type="Proteomes" id="UP000052230">
    <property type="component" value="Unassembled WGS sequence"/>
</dbReference>
<gene>
    <name evidence="1" type="ORF">XAC3562_150006</name>
</gene>
<evidence type="ECO:0000313" key="1">
    <source>
        <dbReference type="EMBL" id="CEG14905.1"/>
    </source>
</evidence>
<evidence type="ECO:0000313" key="2">
    <source>
        <dbReference type="Proteomes" id="UP000052230"/>
    </source>
</evidence>
<protein>
    <submittedName>
        <fullName evidence="1">Uncharacterized protein</fullName>
    </submittedName>
</protein>
<reference evidence="1 2" key="1">
    <citation type="submission" date="2014-09" db="EMBL/GenBank/DDBJ databases">
        <authorList>
            <person name="Regsiter A."/>
        </authorList>
    </citation>
    <scope>NUCLEOTIDE SEQUENCE [LARGE SCALE GENOMIC DNA]</scope>
</reference>
<proteinExistence type="predicted"/>